<protein>
    <submittedName>
        <fullName evidence="1">Uncharacterized protein</fullName>
    </submittedName>
</protein>
<proteinExistence type="predicted"/>
<evidence type="ECO:0000313" key="1">
    <source>
        <dbReference type="EMBL" id="VAX43471.1"/>
    </source>
</evidence>
<accession>A0A446ZG72</accession>
<dbReference type="Proteomes" id="UP000294355">
    <property type="component" value="Chromosome"/>
</dbReference>
<reference evidence="1 2" key="1">
    <citation type="submission" date="2018-08" db="EMBL/GenBank/DDBJ databases">
        <authorList>
            <person name="Gonzaga-Molto A."/>
        </authorList>
    </citation>
    <scope>NUCLEOTIDE SEQUENCE [LARGE SCALE GENOMIC DNA]</scope>
    <source>
        <strain evidence="1">Acinetobacter calcoaceticus str. 2117</strain>
    </source>
</reference>
<sequence>MTKYFKNRNKKSDSNESLFYYSRTQIIELLQELPLLDQVEQLQYGYQ</sequence>
<organism evidence="1 2">
    <name type="scientific">Acinetobacter calcoaceticus</name>
    <dbReference type="NCBI Taxonomy" id="471"/>
    <lineage>
        <taxon>Bacteria</taxon>
        <taxon>Pseudomonadati</taxon>
        <taxon>Pseudomonadota</taxon>
        <taxon>Gammaproteobacteria</taxon>
        <taxon>Moraxellales</taxon>
        <taxon>Moraxellaceae</taxon>
        <taxon>Acinetobacter</taxon>
        <taxon>Acinetobacter calcoaceticus/baumannii complex</taxon>
    </lineage>
</organism>
<dbReference type="EMBL" id="LS999521">
    <property type="protein sequence ID" value="VAX43471.1"/>
    <property type="molecule type" value="Genomic_DNA"/>
</dbReference>
<gene>
    <name evidence="1" type="ORF">AC2117_00625</name>
</gene>
<name>A0A446ZG72_ACICA</name>
<dbReference type="AlphaFoldDB" id="A0A446ZG72"/>
<evidence type="ECO:0000313" key="2">
    <source>
        <dbReference type="Proteomes" id="UP000294355"/>
    </source>
</evidence>